<evidence type="ECO:0000256" key="1">
    <source>
        <dbReference type="ARBA" id="ARBA00023015"/>
    </source>
</evidence>
<dbReference type="PANTHER" id="PTHR30055">
    <property type="entry name" value="HTH-TYPE TRANSCRIPTIONAL REGULATOR RUTR"/>
    <property type="match status" value="1"/>
</dbReference>
<organism evidence="6">
    <name type="scientific">Gordonia amarae</name>
    <dbReference type="NCBI Taxonomy" id="36821"/>
    <lineage>
        <taxon>Bacteria</taxon>
        <taxon>Bacillati</taxon>
        <taxon>Actinomycetota</taxon>
        <taxon>Actinomycetes</taxon>
        <taxon>Mycobacteriales</taxon>
        <taxon>Gordoniaceae</taxon>
        <taxon>Gordonia</taxon>
    </lineage>
</organism>
<dbReference type="InterPro" id="IPR001647">
    <property type="entry name" value="HTH_TetR"/>
</dbReference>
<reference evidence="6" key="1">
    <citation type="journal article" date="2021" name="Nat. Microbiol.">
        <title>Cocultivation of an ultrasmall environmental parasitic bacterium with lytic ability against bacteria associated with wastewater foams.</title>
        <authorList>
            <person name="Batinovic S."/>
            <person name="Rose J.J.A."/>
            <person name="Ratcliffe J."/>
            <person name="Seviour R.J."/>
            <person name="Petrovski S."/>
        </authorList>
    </citation>
    <scope>NUCLEOTIDE SEQUENCE</scope>
    <source>
        <strain evidence="6">CON44</strain>
    </source>
</reference>
<evidence type="ECO:0000313" key="6">
    <source>
        <dbReference type="EMBL" id="QHN40902.1"/>
    </source>
</evidence>
<name>A0A857KMR0_9ACTN</name>
<dbReference type="PANTHER" id="PTHR30055:SF234">
    <property type="entry name" value="HTH-TYPE TRANSCRIPTIONAL REGULATOR BETI"/>
    <property type="match status" value="1"/>
</dbReference>
<dbReference type="AlphaFoldDB" id="A0A857KMR0"/>
<feature type="region of interest" description="Disordered" evidence="5">
    <location>
        <begin position="1"/>
        <end position="31"/>
    </location>
</feature>
<dbReference type="PROSITE" id="PS50977">
    <property type="entry name" value="HTH_TETR_2"/>
    <property type="match status" value="1"/>
</dbReference>
<protein>
    <submittedName>
        <fullName evidence="6">TetR family transcriptional regulator</fullName>
    </submittedName>
</protein>
<dbReference type="Pfam" id="PF00440">
    <property type="entry name" value="TetR_N"/>
    <property type="match status" value="1"/>
</dbReference>
<sequence length="234" mass="25717">MTSNLRDSQDTPTGTGGTARPATRRSSKKEATRELILDTAERLFAEHGIYAVSNRQIAEAAGQGNTAAVGYHFGSRADLIEAMVSRFHNSVEPAREAMLAQIAGSLNVRDWLDCQVRPITDRFDEIGTPTWFARVGTQMMTDPELRDILMESSFAQSPSLRASMDGLLKCLPFLPVQVQPERVDCSMFLIIQMCAQRERAIANGEPTIRASWSEMATGLVDMLVGVWTAPVTPV</sequence>
<evidence type="ECO:0000256" key="5">
    <source>
        <dbReference type="SAM" id="MobiDB-lite"/>
    </source>
</evidence>
<evidence type="ECO:0000256" key="2">
    <source>
        <dbReference type="ARBA" id="ARBA00023125"/>
    </source>
</evidence>
<dbReference type="InterPro" id="IPR009057">
    <property type="entry name" value="Homeodomain-like_sf"/>
</dbReference>
<gene>
    <name evidence="6" type="ORF">GII30_18595</name>
</gene>
<dbReference type="GO" id="GO:0003700">
    <property type="term" value="F:DNA-binding transcription factor activity"/>
    <property type="evidence" value="ECO:0007669"/>
    <property type="project" value="TreeGrafter"/>
</dbReference>
<dbReference type="RefSeq" id="WP_005182660.1">
    <property type="nucleotide sequence ID" value="NZ_CP045804.1"/>
</dbReference>
<accession>A0A857KMR0</accession>
<evidence type="ECO:0000256" key="3">
    <source>
        <dbReference type="ARBA" id="ARBA00023163"/>
    </source>
</evidence>
<proteinExistence type="predicted"/>
<dbReference type="GO" id="GO:0000976">
    <property type="term" value="F:transcription cis-regulatory region binding"/>
    <property type="evidence" value="ECO:0007669"/>
    <property type="project" value="TreeGrafter"/>
</dbReference>
<keyword evidence="2 4" id="KW-0238">DNA-binding</keyword>
<dbReference type="Gene3D" id="1.10.357.10">
    <property type="entry name" value="Tetracycline Repressor, domain 2"/>
    <property type="match status" value="1"/>
</dbReference>
<dbReference type="EMBL" id="CP045810">
    <property type="protein sequence ID" value="QHN40902.1"/>
    <property type="molecule type" value="Genomic_DNA"/>
</dbReference>
<keyword evidence="1" id="KW-0805">Transcription regulation</keyword>
<comment type="caution">
    <text evidence="4">Lacks conserved residue(s) required for the propagation of feature annotation.</text>
</comment>
<dbReference type="SUPFAM" id="SSF46689">
    <property type="entry name" value="Homeodomain-like"/>
    <property type="match status" value="1"/>
</dbReference>
<evidence type="ECO:0000256" key="4">
    <source>
        <dbReference type="PROSITE-ProRule" id="PRU00335"/>
    </source>
</evidence>
<keyword evidence="3" id="KW-0804">Transcription</keyword>
<dbReference type="InterPro" id="IPR050109">
    <property type="entry name" value="HTH-type_TetR-like_transc_reg"/>
</dbReference>